<dbReference type="EMBL" id="QHHU01000015">
    <property type="protein sequence ID" value="RSM45727.1"/>
    <property type="molecule type" value="Genomic_DNA"/>
</dbReference>
<feature type="compositionally biased region" description="Basic and acidic residues" evidence="1">
    <location>
        <begin position="1"/>
        <end position="12"/>
    </location>
</feature>
<comment type="caution">
    <text evidence="2">The sequence shown here is derived from an EMBL/GenBank/DDBJ whole genome shotgun (WGS) entry which is preliminary data.</text>
</comment>
<proteinExistence type="predicted"/>
<evidence type="ECO:0000256" key="1">
    <source>
        <dbReference type="SAM" id="MobiDB-lite"/>
    </source>
</evidence>
<name>A0A428WRK6_AMYBA</name>
<sequence length="61" mass="6100">MSEQGDGLKDGEPSAAGVPEGSTCRRGIVEALSGTGRVEVDSSACLEVLSGGCSVDFLLQA</sequence>
<gene>
    <name evidence="2" type="ORF">DMA12_12630</name>
</gene>
<accession>A0A428WRK6</accession>
<evidence type="ECO:0000313" key="3">
    <source>
        <dbReference type="Proteomes" id="UP000286716"/>
    </source>
</evidence>
<keyword evidence="3" id="KW-1185">Reference proteome</keyword>
<feature type="region of interest" description="Disordered" evidence="1">
    <location>
        <begin position="1"/>
        <end position="22"/>
    </location>
</feature>
<reference evidence="2 3" key="1">
    <citation type="submission" date="2018-05" db="EMBL/GenBank/DDBJ databases">
        <title>Evolution of GPA BGCs.</title>
        <authorList>
            <person name="Waglechner N."/>
            <person name="Wright G.D."/>
        </authorList>
    </citation>
    <scope>NUCLEOTIDE SEQUENCE [LARGE SCALE GENOMIC DNA]</scope>
    <source>
        <strain evidence="2 3">DSM 5908</strain>
    </source>
</reference>
<organism evidence="2 3">
    <name type="scientific">Amycolatopsis balhimycina DSM 5908</name>
    <dbReference type="NCBI Taxonomy" id="1081091"/>
    <lineage>
        <taxon>Bacteria</taxon>
        <taxon>Bacillati</taxon>
        <taxon>Actinomycetota</taxon>
        <taxon>Actinomycetes</taxon>
        <taxon>Pseudonocardiales</taxon>
        <taxon>Pseudonocardiaceae</taxon>
        <taxon>Amycolatopsis</taxon>
    </lineage>
</organism>
<dbReference type="AlphaFoldDB" id="A0A428WRK6"/>
<evidence type="ECO:0000313" key="2">
    <source>
        <dbReference type="EMBL" id="RSM45727.1"/>
    </source>
</evidence>
<dbReference type="Proteomes" id="UP000286716">
    <property type="component" value="Unassembled WGS sequence"/>
</dbReference>
<protein>
    <submittedName>
        <fullName evidence="2">Uncharacterized protein</fullName>
    </submittedName>
</protein>
<dbReference type="RefSeq" id="WP_020640517.1">
    <property type="nucleotide sequence ID" value="NZ_QHHU01000015.1"/>
</dbReference>